<dbReference type="Gene3D" id="3.10.150.10">
    <property type="entry name" value="DNA Polymerase III, subunit A, domain 2"/>
    <property type="match status" value="1"/>
</dbReference>
<feature type="domain" description="DNA polymerase III beta sliding clamp C-terminal" evidence="12">
    <location>
        <begin position="249"/>
        <end position="373"/>
    </location>
</feature>
<dbReference type="Pfam" id="PF02768">
    <property type="entry name" value="DNA_pol3_beta_3"/>
    <property type="match status" value="1"/>
</dbReference>
<feature type="domain" description="DNA polymerase III beta sliding clamp central" evidence="11">
    <location>
        <begin position="129"/>
        <end position="247"/>
    </location>
</feature>
<dbReference type="PANTHER" id="PTHR30478">
    <property type="entry name" value="DNA POLYMERASE III SUBUNIT BETA"/>
    <property type="match status" value="1"/>
</dbReference>
<dbReference type="PIRSF" id="PIRSF000804">
    <property type="entry name" value="DNA_pol_III_b"/>
    <property type="match status" value="1"/>
</dbReference>
<evidence type="ECO:0000256" key="4">
    <source>
        <dbReference type="ARBA" id="ARBA00022679"/>
    </source>
</evidence>
<evidence type="ECO:0000256" key="9">
    <source>
        <dbReference type="PIRNR" id="PIRNR000804"/>
    </source>
</evidence>
<dbReference type="Gene3D" id="3.70.10.10">
    <property type="match status" value="1"/>
</dbReference>
<dbReference type="Pfam" id="PF00712">
    <property type="entry name" value="DNA_pol3_beta"/>
    <property type="match status" value="1"/>
</dbReference>
<evidence type="ECO:0000313" key="13">
    <source>
        <dbReference type="EMBL" id="OGC18805.1"/>
    </source>
</evidence>
<dbReference type="InterPro" id="IPR022634">
    <property type="entry name" value="DNA_polIII_beta_N"/>
</dbReference>
<dbReference type="GO" id="GO:0008408">
    <property type="term" value="F:3'-5' exonuclease activity"/>
    <property type="evidence" value="ECO:0007669"/>
    <property type="project" value="InterPro"/>
</dbReference>
<dbReference type="STRING" id="1802579.A2310_08225"/>
<comment type="function">
    <text evidence="9">Confers DNA tethering and processivity to DNA polymerases and other proteins. Acts as a clamp, forming a ring around DNA (a reaction catalyzed by the clamp-loading complex) which diffuses in an ATP-independent manner freely and bidirectionally along dsDNA. Initially characterized for its ability to contact the catalytic subunit of DNA polymerase III (Pol III), a complex, multichain enzyme responsible for most of the replicative synthesis in bacteria; Pol III exhibits 3'-5' exonuclease proofreading activity. The beta chain is required for initiation of replication as well as for processivity of DNA replication.</text>
</comment>
<dbReference type="GO" id="GO:0003677">
    <property type="term" value="F:DNA binding"/>
    <property type="evidence" value="ECO:0007669"/>
    <property type="project" value="UniProtKB-UniRule"/>
</dbReference>
<keyword evidence="5 9" id="KW-0548">Nucleotidyltransferase</keyword>
<evidence type="ECO:0000256" key="7">
    <source>
        <dbReference type="ARBA" id="ARBA00022932"/>
    </source>
</evidence>
<dbReference type="InterPro" id="IPR022637">
    <property type="entry name" value="DNA_polIII_beta_cen"/>
</dbReference>
<dbReference type="InterPro" id="IPR001001">
    <property type="entry name" value="DNA_polIII_beta"/>
</dbReference>
<keyword evidence="8" id="KW-0238">DNA-binding</keyword>
<accession>A0A1F4SED9</accession>
<keyword evidence="4 9" id="KW-0808">Transferase</keyword>
<feature type="domain" description="DNA polymerase III beta sliding clamp N-terminal" evidence="10">
    <location>
        <begin position="1"/>
        <end position="118"/>
    </location>
</feature>
<evidence type="ECO:0000313" key="14">
    <source>
        <dbReference type="Proteomes" id="UP000178417"/>
    </source>
</evidence>
<dbReference type="EMBL" id="MEUB01000065">
    <property type="protein sequence ID" value="OGC18805.1"/>
    <property type="molecule type" value="Genomic_DNA"/>
</dbReference>
<dbReference type="InterPro" id="IPR022635">
    <property type="entry name" value="DNA_polIII_beta_C"/>
</dbReference>
<name>A0A1F4SED9_UNCSA</name>
<dbReference type="PANTHER" id="PTHR30478:SF0">
    <property type="entry name" value="BETA SLIDING CLAMP"/>
    <property type="match status" value="1"/>
</dbReference>
<dbReference type="Proteomes" id="UP000178417">
    <property type="component" value="Unassembled WGS sequence"/>
</dbReference>
<dbReference type="CDD" id="cd00140">
    <property type="entry name" value="beta_clamp"/>
    <property type="match status" value="1"/>
</dbReference>
<sequence length="379" mass="41165">MEFIISKESLSYGVSLVERIVASRTTLPVTANVLFEAKKGGLKLSANNLEMGIEIALEAKVSKEGSILIPAKTLGGVVSKLPSDDISFKLKDRGIINISYKKSNFNIHGLPPDEFPQLSKVKEVKAFDVDGKTFVEMIEQVVFSASTTEEKHVLNGVFMETGKTPADASTLRMVATDGYRLAKVGAKIDDIASASSVIVPSKTMMEALRIFSQNLSLAKITIGTDQISFKCDNVYLVSRLIQGQFPDYKQVIPKTLETKISIDLASFLQAIERASVIASQSANIVKVELRGKQLHIMASAPDVGSVDEELDVDVKGKEKSLVAFNVRLIADVLKIIDAEKVLLELGDPMSPGLIKPIDSKSSGDFVYVVMPIRTQEISA</sequence>
<reference evidence="13 14" key="1">
    <citation type="journal article" date="2016" name="Nat. Commun.">
        <title>Thousands of microbial genomes shed light on interconnected biogeochemical processes in an aquifer system.</title>
        <authorList>
            <person name="Anantharaman K."/>
            <person name="Brown C.T."/>
            <person name="Hug L.A."/>
            <person name="Sharon I."/>
            <person name="Castelle C.J."/>
            <person name="Probst A.J."/>
            <person name="Thomas B.C."/>
            <person name="Singh A."/>
            <person name="Wilkins M.J."/>
            <person name="Karaoz U."/>
            <person name="Brodie E.L."/>
            <person name="Williams K.H."/>
            <person name="Hubbard S.S."/>
            <person name="Banfield J.F."/>
        </authorList>
    </citation>
    <scope>NUCLEOTIDE SEQUENCE [LARGE SCALE GENOMIC DNA]</scope>
</reference>
<dbReference type="AlphaFoldDB" id="A0A1F4SED9"/>
<keyword evidence="3 9" id="KW-0963">Cytoplasm</keyword>
<gene>
    <name evidence="13" type="ORF">A2310_08225</name>
</gene>
<proteinExistence type="inferred from homology"/>
<comment type="similarity">
    <text evidence="2 9">Belongs to the beta sliding clamp family.</text>
</comment>
<evidence type="ECO:0000256" key="5">
    <source>
        <dbReference type="ARBA" id="ARBA00022695"/>
    </source>
</evidence>
<dbReference type="Pfam" id="PF02767">
    <property type="entry name" value="DNA_pol3_beta_2"/>
    <property type="match status" value="1"/>
</dbReference>
<dbReference type="NCBIfam" id="TIGR00663">
    <property type="entry name" value="dnan"/>
    <property type="match status" value="1"/>
</dbReference>
<evidence type="ECO:0000256" key="2">
    <source>
        <dbReference type="ARBA" id="ARBA00010752"/>
    </source>
</evidence>
<evidence type="ECO:0000256" key="6">
    <source>
        <dbReference type="ARBA" id="ARBA00022705"/>
    </source>
</evidence>
<dbReference type="GO" id="GO:0006271">
    <property type="term" value="P:DNA strand elongation involved in DNA replication"/>
    <property type="evidence" value="ECO:0007669"/>
    <property type="project" value="TreeGrafter"/>
</dbReference>
<keyword evidence="7 9" id="KW-0239">DNA-directed DNA polymerase</keyword>
<dbReference type="InterPro" id="IPR046938">
    <property type="entry name" value="DNA_clamp_sf"/>
</dbReference>
<dbReference type="SMART" id="SM00480">
    <property type="entry name" value="POL3Bc"/>
    <property type="match status" value="1"/>
</dbReference>
<dbReference type="GO" id="GO:0009360">
    <property type="term" value="C:DNA polymerase III complex"/>
    <property type="evidence" value="ECO:0007669"/>
    <property type="project" value="InterPro"/>
</dbReference>
<organism evidence="13 14">
    <name type="scientific">candidate division WOR-1 bacterium RIFOXYB2_FULL_37_13</name>
    <dbReference type="NCBI Taxonomy" id="1802579"/>
    <lineage>
        <taxon>Bacteria</taxon>
        <taxon>Bacillati</taxon>
        <taxon>Saganbacteria</taxon>
    </lineage>
</organism>
<dbReference type="SUPFAM" id="SSF55979">
    <property type="entry name" value="DNA clamp"/>
    <property type="match status" value="3"/>
</dbReference>
<comment type="subcellular location">
    <subcellularLocation>
        <location evidence="1 9">Cytoplasm</location>
    </subcellularLocation>
</comment>
<comment type="subunit">
    <text evidence="9">Forms a ring-shaped head-to-tail homodimer around DNA.</text>
</comment>
<comment type="caution">
    <text evidence="13">The sequence shown here is derived from an EMBL/GenBank/DDBJ whole genome shotgun (WGS) entry which is preliminary data.</text>
</comment>
<evidence type="ECO:0000259" key="12">
    <source>
        <dbReference type="Pfam" id="PF02768"/>
    </source>
</evidence>
<evidence type="ECO:0000256" key="1">
    <source>
        <dbReference type="ARBA" id="ARBA00004496"/>
    </source>
</evidence>
<evidence type="ECO:0000256" key="8">
    <source>
        <dbReference type="ARBA" id="ARBA00023125"/>
    </source>
</evidence>
<keyword evidence="6 9" id="KW-0235">DNA replication</keyword>
<dbReference type="GO" id="GO:0005737">
    <property type="term" value="C:cytoplasm"/>
    <property type="evidence" value="ECO:0007669"/>
    <property type="project" value="UniProtKB-SubCell"/>
</dbReference>
<protein>
    <recommendedName>
        <fullName evidence="9">Beta sliding clamp</fullName>
    </recommendedName>
</protein>
<evidence type="ECO:0000259" key="10">
    <source>
        <dbReference type="Pfam" id="PF00712"/>
    </source>
</evidence>
<evidence type="ECO:0000256" key="3">
    <source>
        <dbReference type="ARBA" id="ARBA00022490"/>
    </source>
</evidence>
<evidence type="ECO:0000259" key="11">
    <source>
        <dbReference type="Pfam" id="PF02767"/>
    </source>
</evidence>
<dbReference type="GO" id="GO:0003887">
    <property type="term" value="F:DNA-directed DNA polymerase activity"/>
    <property type="evidence" value="ECO:0007669"/>
    <property type="project" value="UniProtKB-UniRule"/>
</dbReference>